<keyword evidence="4" id="KW-1185">Reference proteome</keyword>
<organism evidence="3 4">
    <name type="scientific">Calidifontibacillus erzurumensis</name>
    <dbReference type="NCBI Taxonomy" id="2741433"/>
    <lineage>
        <taxon>Bacteria</taxon>
        <taxon>Bacillati</taxon>
        <taxon>Bacillota</taxon>
        <taxon>Bacilli</taxon>
        <taxon>Bacillales</taxon>
        <taxon>Bacillaceae</taxon>
        <taxon>Calidifontibacillus/Schinkia group</taxon>
        <taxon>Calidifontibacillus</taxon>
    </lineage>
</organism>
<dbReference type="AlphaFoldDB" id="A0A8J8GDZ8"/>
<reference evidence="3" key="1">
    <citation type="submission" date="2020-06" db="EMBL/GenBank/DDBJ databases">
        <title>A novel thermopfilic bacterium from Erzurum, Turkey.</title>
        <authorList>
            <person name="Adiguzel A."/>
            <person name="Ay H."/>
            <person name="Baltaci M.O."/>
        </authorList>
    </citation>
    <scope>NUCLEOTIDE SEQUENCE</scope>
    <source>
        <strain evidence="3">P2</strain>
    </source>
</reference>
<comment type="caution">
    <text evidence="3">The sequence shown here is derived from an EMBL/GenBank/DDBJ whole genome shotgun (WGS) entry which is preliminary data.</text>
</comment>
<dbReference type="SUPFAM" id="SSF52096">
    <property type="entry name" value="ClpP/crotonase"/>
    <property type="match status" value="1"/>
</dbReference>
<proteinExistence type="inferred from homology"/>
<dbReference type="PANTHER" id="PTHR11941">
    <property type="entry name" value="ENOYL-COA HYDRATASE-RELATED"/>
    <property type="match status" value="1"/>
</dbReference>
<dbReference type="PROSITE" id="PS00166">
    <property type="entry name" value="ENOYL_COA_HYDRATASE"/>
    <property type="match status" value="1"/>
</dbReference>
<dbReference type="CDD" id="cd06558">
    <property type="entry name" value="crotonase-like"/>
    <property type="match status" value="1"/>
</dbReference>
<dbReference type="InterPro" id="IPR029045">
    <property type="entry name" value="ClpP/crotonase-like_dom_sf"/>
</dbReference>
<dbReference type="InterPro" id="IPR018376">
    <property type="entry name" value="Enoyl-CoA_hyd/isom_CS"/>
</dbReference>
<accession>A0A8J8GDZ8</accession>
<evidence type="ECO:0000256" key="1">
    <source>
        <dbReference type="ARBA" id="ARBA00005254"/>
    </source>
</evidence>
<evidence type="ECO:0000313" key="4">
    <source>
        <dbReference type="Proteomes" id="UP000625804"/>
    </source>
</evidence>
<protein>
    <submittedName>
        <fullName evidence="3">Enoyl-CoA hydratase/isomerase family protein</fullName>
    </submittedName>
</protein>
<dbReference type="Pfam" id="PF00378">
    <property type="entry name" value="ECH_1"/>
    <property type="match status" value="1"/>
</dbReference>
<sequence>MLTRFSTIEFTIQDRVAQLVLNRPPVNVLNIEMMEEICAGLTSLLNQSDVNALVIRAKGKVFSAGVAIEDHLGEKTEPMIHLFHKMFHLLVQIPCPSIAVVEGAALGGGCEIATFCDMTIATKNAKFGQPEINLGLFPPVSIVSFPLLTSLNRAKELLLTGETISAEKAYEWGLINRVVDPDAVESELERLLENLRNKSAAALKLTRVAIHRGLASTFAASIGEVEQLYLQQLMNTNDAQEGLQSFLDKRQPKWVHS</sequence>
<evidence type="ECO:0000313" key="3">
    <source>
        <dbReference type="EMBL" id="NSL50525.1"/>
    </source>
</evidence>
<name>A0A8J8GDZ8_9BACI</name>
<dbReference type="GO" id="GO:0006635">
    <property type="term" value="P:fatty acid beta-oxidation"/>
    <property type="evidence" value="ECO:0007669"/>
    <property type="project" value="TreeGrafter"/>
</dbReference>
<dbReference type="EMBL" id="JABTTE010000002">
    <property type="protein sequence ID" value="NSL50525.1"/>
    <property type="molecule type" value="Genomic_DNA"/>
</dbReference>
<dbReference type="Gene3D" id="3.90.226.10">
    <property type="entry name" value="2-enoyl-CoA Hydratase, Chain A, domain 1"/>
    <property type="match status" value="1"/>
</dbReference>
<comment type="similarity">
    <text evidence="1 2">Belongs to the enoyl-CoA hydratase/isomerase family.</text>
</comment>
<dbReference type="GO" id="GO:0003824">
    <property type="term" value="F:catalytic activity"/>
    <property type="evidence" value="ECO:0007669"/>
    <property type="project" value="InterPro"/>
</dbReference>
<dbReference type="Proteomes" id="UP000625804">
    <property type="component" value="Unassembled WGS sequence"/>
</dbReference>
<dbReference type="PANTHER" id="PTHR11941:SF54">
    <property type="entry name" value="ENOYL-COA HYDRATASE, MITOCHONDRIAL"/>
    <property type="match status" value="1"/>
</dbReference>
<dbReference type="InterPro" id="IPR001753">
    <property type="entry name" value="Enoyl-CoA_hydra/iso"/>
</dbReference>
<evidence type="ECO:0000256" key="2">
    <source>
        <dbReference type="RuleBase" id="RU003707"/>
    </source>
</evidence>
<gene>
    <name evidence="3" type="ORF">HR057_01965</name>
</gene>